<dbReference type="SUPFAM" id="SSF52200">
    <property type="entry name" value="Toll/Interleukin receptor TIR domain"/>
    <property type="match status" value="1"/>
</dbReference>
<name>A0A814WCG4_9BILA</name>
<sequence length="734" mass="85299">MMATDESTQQILIKCSRLKIRDYHNHTKNAINILEELVLRLEREKSVFYHSLESFIHIIQTIISSIDRTILWKSKRKVSEQQQQLARIACRLFKCLCQIDVECATSNQSKMIIYSILQWLRDDIDFHVTKSINQDLHLAIYSCIEHYSLICKNQEDFLNELFSTSSSSSKYKTHSSLSIGFCFNFHHHHHRKTSTHESLSIIDYSSRLVIYLIESSLVTSSLLINQILTFFLIYASIPRFSIYLINHTDFYYSIIVPSLSTTNSDHFIQCVIDETAQSQIDSNDRVFVFTHMINLLSEFALHSDIEINSCSFVSSFKHLFDALVDCGTTVPLWYLIKCLGNLLTNSSKETNLFLQEMNRINLINSITNYTANLIQKSILGEGKMILKQLHNNVLISCLSILYNISTIDQQILNKDLIINKICRLIFKSNIQQIRLMSCLLYSNILTQKELESDDSCHYLCEQLFFSINQTFKSSNYYLYNQISLLTLVNCLKNLCIHKQFQIRIGKQDDNINLLFQILRQFSSLKEQYEEIQIILESIWFLSFECSCAKNIHSHDKYFALLVQLSEINSNEIIQQAAKGILWQLKQTISINTNITNKLIISKPSQHIMFSYNHDSKDLVNQICQDLRNSGYRTWMDTDDMHGSTLDCMAHAIEQACLVILCITEKYKTSPNCQSEAEYAYRLKKPFVPILLQSKYKPDGWLGIILGTRLYIDFTKNDFDSNYKKLVKEIEATIK</sequence>
<dbReference type="EMBL" id="CAJNOL010000796">
    <property type="protein sequence ID" value="CAF1202212.1"/>
    <property type="molecule type" value="Genomic_DNA"/>
</dbReference>
<reference evidence="3" key="1">
    <citation type="submission" date="2021-02" db="EMBL/GenBank/DDBJ databases">
        <authorList>
            <person name="Nowell W R."/>
        </authorList>
    </citation>
    <scope>NUCLEOTIDE SEQUENCE</scope>
</reference>
<gene>
    <name evidence="3" type="ORF">JXQ802_LOCUS24485</name>
    <name evidence="2" type="ORF">PYM288_LOCUS15765</name>
</gene>
<dbReference type="PANTHER" id="PTHR46270">
    <property type="entry name" value="ARMADILLO-TYPE FOLD-RELATED"/>
    <property type="match status" value="1"/>
</dbReference>
<evidence type="ECO:0000313" key="4">
    <source>
        <dbReference type="Proteomes" id="UP000663870"/>
    </source>
</evidence>
<dbReference type="GO" id="GO:0007165">
    <property type="term" value="P:signal transduction"/>
    <property type="evidence" value="ECO:0007669"/>
    <property type="project" value="InterPro"/>
</dbReference>
<accession>A0A814WCG4</accession>
<dbReference type="PANTHER" id="PTHR46270:SF2">
    <property type="entry name" value="TIR DOMAIN-CONTAINING PROTEIN"/>
    <property type="match status" value="1"/>
</dbReference>
<evidence type="ECO:0000313" key="3">
    <source>
        <dbReference type="EMBL" id="CAF1202212.1"/>
    </source>
</evidence>
<keyword evidence="4" id="KW-1185">Reference proteome</keyword>
<organism evidence="3 4">
    <name type="scientific">Rotaria sordida</name>
    <dbReference type="NCBI Taxonomy" id="392033"/>
    <lineage>
        <taxon>Eukaryota</taxon>
        <taxon>Metazoa</taxon>
        <taxon>Spiralia</taxon>
        <taxon>Gnathifera</taxon>
        <taxon>Rotifera</taxon>
        <taxon>Eurotatoria</taxon>
        <taxon>Bdelloidea</taxon>
        <taxon>Philodinida</taxon>
        <taxon>Philodinidae</taxon>
        <taxon>Rotaria</taxon>
    </lineage>
</organism>
<dbReference type="InterPro" id="IPR035897">
    <property type="entry name" value="Toll_tir_struct_dom_sf"/>
</dbReference>
<dbReference type="InterPro" id="IPR000157">
    <property type="entry name" value="TIR_dom"/>
</dbReference>
<dbReference type="InterPro" id="IPR011989">
    <property type="entry name" value="ARM-like"/>
</dbReference>
<dbReference type="Proteomes" id="UP000663870">
    <property type="component" value="Unassembled WGS sequence"/>
</dbReference>
<comment type="caution">
    <text evidence="3">The sequence shown here is derived from an EMBL/GenBank/DDBJ whole genome shotgun (WGS) entry which is preliminary data.</text>
</comment>
<dbReference type="Proteomes" id="UP000663854">
    <property type="component" value="Unassembled WGS sequence"/>
</dbReference>
<evidence type="ECO:0000313" key="2">
    <source>
        <dbReference type="EMBL" id="CAF1023788.1"/>
    </source>
</evidence>
<feature type="domain" description="TIR" evidence="1">
    <location>
        <begin position="607"/>
        <end position="726"/>
    </location>
</feature>
<dbReference type="Gene3D" id="1.25.10.10">
    <property type="entry name" value="Leucine-rich Repeat Variant"/>
    <property type="match status" value="1"/>
</dbReference>
<dbReference type="AlphaFoldDB" id="A0A814WCG4"/>
<dbReference type="Pfam" id="PF13676">
    <property type="entry name" value="TIR_2"/>
    <property type="match status" value="1"/>
</dbReference>
<protein>
    <recommendedName>
        <fullName evidence="1">TIR domain-containing protein</fullName>
    </recommendedName>
</protein>
<dbReference type="Gene3D" id="3.40.50.10140">
    <property type="entry name" value="Toll/interleukin-1 receptor homology (TIR) domain"/>
    <property type="match status" value="1"/>
</dbReference>
<proteinExistence type="predicted"/>
<evidence type="ECO:0000259" key="1">
    <source>
        <dbReference type="Pfam" id="PF13676"/>
    </source>
</evidence>
<dbReference type="EMBL" id="CAJNOH010000386">
    <property type="protein sequence ID" value="CAF1023788.1"/>
    <property type="molecule type" value="Genomic_DNA"/>
</dbReference>